<feature type="domain" description="Glycosyltransferase 2-like" evidence="3">
    <location>
        <begin position="504"/>
        <end position="710"/>
    </location>
</feature>
<evidence type="ECO:0000259" key="4">
    <source>
        <dbReference type="Pfam" id="PF25550"/>
    </source>
</evidence>
<dbReference type="InterPro" id="IPR057688">
    <property type="entry name" value="DUF7928"/>
</dbReference>
<organism evidence="5 6">
    <name type="scientific">Rhodotorula taiwanensis</name>
    <dbReference type="NCBI Taxonomy" id="741276"/>
    <lineage>
        <taxon>Eukaryota</taxon>
        <taxon>Fungi</taxon>
        <taxon>Dikarya</taxon>
        <taxon>Basidiomycota</taxon>
        <taxon>Pucciniomycotina</taxon>
        <taxon>Microbotryomycetes</taxon>
        <taxon>Sporidiobolales</taxon>
        <taxon>Sporidiobolaceae</taxon>
        <taxon>Rhodotorula</taxon>
    </lineage>
</organism>
<feature type="transmembrane region" description="Helical" evidence="2">
    <location>
        <begin position="296"/>
        <end position="316"/>
    </location>
</feature>
<feature type="transmembrane region" description="Helical" evidence="2">
    <location>
        <begin position="770"/>
        <end position="796"/>
    </location>
</feature>
<evidence type="ECO:0000313" key="6">
    <source>
        <dbReference type="Proteomes" id="UP000237144"/>
    </source>
</evidence>
<dbReference type="Gene3D" id="3.90.550.10">
    <property type="entry name" value="Spore Coat Polysaccharide Biosynthesis Protein SpsA, Chain A"/>
    <property type="match status" value="1"/>
</dbReference>
<comment type="caution">
    <text evidence="5">The sequence shown here is derived from an EMBL/GenBank/DDBJ whole genome shotgun (WGS) entry which is preliminary data.</text>
</comment>
<dbReference type="STRING" id="741276.A0A2S5B447"/>
<dbReference type="AlphaFoldDB" id="A0A2S5B447"/>
<protein>
    <submittedName>
        <fullName evidence="5">Uncharacterized protein</fullName>
    </submittedName>
</protein>
<evidence type="ECO:0000256" key="1">
    <source>
        <dbReference type="SAM" id="MobiDB-lite"/>
    </source>
</evidence>
<dbReference type="InterPro" id="IPR001173">
    <property type="entry name" value="Glyco_trans_2-like"/>
</dbReference>
<gene>
    <name evidence="5" type="ORF">BMF94_5417</name>
</gene>
<dbReference type="InterPro" id="IPR029044">
    <property type="entry name" value="Nucleotide-diphossugar_trans"/>
</dbReference>
<keyword evidence="6" id="KW-1185">Reference proteome</keyword>
<feature type="transmembrane region" description="Helical" evidence="2">
    <location>
        <begin position="262"/>
        <end position="284"/>
    </location>
</feature>
<dbReference type="PANTHER" id="PTHR35408:SF3">
    <property type="entry name" value="GLYCOSYLTRANSFERASE 2-LIKE DOMAIN-CONTAINING PROTEIN"/>
    <property type="match status" value="1"/>
</dbReference>
<feature type="region of interest" description="Disordered" evidence="1">
    <location>
        <begin position="1"/>
        <end position="30"/>
    </location>
</feature>
<feature type="transmembrane region" description="Helical" evidence="2">
    <location>
        <begin position="850"/>
        <end position="870"/>
    </location>
</feature>
<dbReference type="Proteomes" id="UP000237144">
    <property type="component" value="Unassembled WGS sequence"/>
</dbReference>
<keyword evidence="2" id="KW-0472">Membrane</keyword>
<keyword evidence="2" id="KW-1133">Transmembrane helix</keyword>
<dbReference type="Pfam" id="PF25550">
    <property type="entry name" value="DUF7928"/>
    <property type="match status" value="1"/>
</dbReference>
<feature type="transmembrane region" description="Helical" evidence="2">
    <location>
        <begin position="726"/>
        <end position="750"/>
    </location>
</feature>
<evidence type="ECO:0000259" key="3">
    <source>
        <dbReference type="Pfam" id="PF13632"/>
    </source>
</evidence>
<dbReference type="PANTHER" id="PTHR35408">
    <property type="entry name" value="CHROMOSOME 15, WHOLE GENOME SHOTGUN SEQUENCE"/>
    <property type="match status" value="1"/>
</dbReference>
<dbReference type="OrthoDB" id="38531at2759"/>
<keyword evidence="2" id="KW-0812">Transmembrane</keyword>
<dbReference type="EMBL" id="PJQD01000080">
    <property type="protein sequence ID" value="POY71554.1"/>
    <property type="molecule type" value="Genomic_DNA"/>
</dbReference>
<dbReference type="Pfam" id="PF13632">
    <property type="entry name" value="Glyco_trans_2_3"/>
    <property type="match status" value="1"/>
</dbReference>
<reference evidence="5 6" key="1">
    <citation type="journal article" date="2018" name="Front. Microbiol.">
        <title>Prospects for Fungal Bioremediation of Acidic Radioactive Waste Sites: Characterization and Genome Sequence of Rhodotorula taiwanensis MD1149.</title>
        <authorList>
            <person name="Tkavc R."/>
            <person name="Matrosova V.Y."/>
            <person name="Grichenko O.E."/>
            <person name="Gostincar C."/>
            <person name="Volpe R.P."/>
            <person name="Klimenkova P."/>
            <person name="Gaidamakova E.K."/>
            <person name="Zhou C.E."/>
            <person name="Stewart B.J."/>
            <person name="Lyman M.G."/>
            <person name="Malfatti S.A."/>
            <person name="Rubinfeld B."/>
            <person name="Courtot M."/>
            <person name="Singh J."/>
            <person name="Dalgard C.L."/>
            <person name="Hamilton T."/>
            <person name="Frey K.G."/>
            <person name="Gunde-Cimerman N."/>
            <person name="Dugan L."/>
            <person name="Daly M.J."/>
        </authorList>
    </citation>
    <scope>NUCLEOTIDE SEQUENCE [LARGE SCALE GENOMIC DNA]</scope>
    <source>
        <strain evidence="5 6">MD1149</strain>
    </source>
</reference>
<feature type="domain" description="DUF7928" evidence="4">
    <location>
        <begin position="53"/>
        <end position="200"/>
    </location>
</feature>
<accession>A0A2S5B447</accession>
<sequence length="906" mass="100653">MSLARRLFRGGRSTPSIPEEKDLAESEKEHSIVDMSITDQLPGLANMQTDEAYGFMAAHIFRNCVRKRWVSEHDFDAQDGIAIRRGRRDYVVYPHDSRLSDFAEAVKALNCAIAVTLSAEVVQLVVGSFDDCWDTFSLSADDHIQIVESMADLAHARAPQHACFIRDERRMVVWADKVEDLEETAEEFHARLVQYVFNKALGRQTIPRSTTQSSFLSTPSTGFVSTSPSLASIAGFASGADEKANPEEAIEVGAPVERRAPLLHALHVGLGIALNIVVCSLLVRTLLIEALWDDEYINLAILAAVPFFFLVCMFFADNVVGIVLQILAPIGQMSENTLFFSARPPPRDYQGTLPHITIMMPVYKESLDDVLALTIESVSKAIRTYELQGGTASIIVCEDGMQLVDAAEIEKRKEYYDNWHCAWAARPKENRAGRFKKSSNLNVTMALSLRIETLMDERRPSDPDDLAAWTAADEDRLYHATLAVALEELDGKVWASGNLRIGELILMIDSDTRVPVDCLLDGACEMAASPEVGILQHCSGTFLAGAGYFESFISFFTTTVNHGISWAAANGSTAPFMGHNAFLRWSALQNQALENEGGKVWSEEHVSEDFVMTLCLNWAGYITRWATYSQLGYKEGVSLTCDDELNRWQNAFGCSELVFHPIAKWWRKGPFSALYFRYLRGNTPLPSRISSSSYVASYWAIAIAPPLSLLYYCLQGWFAPVLSAAFFPSFGTLLAVIVVYIGGGTFATIISRYRSQSAPLRTCLRQGVVWLPASVAFFTGLSFHCFTALGAHITGCKSASASIRMRSFADARAFLPPTDDMQWSTTKKDLEISSIQVELPGLFKRHWLDFTLALLTIAGVAILSTTVVPLEWRIESFTVMFPLLWLACGHILFPFLLNPAIMLFRF</sequence>
<proteinExistence type="predicted"/>
<dbReference type="SUPFAM" id="SSF53448">
    <property type="entry name" value="Nucleotide-diphospho-sugar transferases"/>
    <property type="match status" value="1"/>
</dbReference>
<feature type="compositionally biased region" description="Basic and acidic residues" evidence="1">
    <location>
        <begin position="18"/>
        <end position="30"/>
    </location>
</feature>
<evidence type="ECO:0000256" key="2">
    <source>
        <dbReference type="SAM" id="Phobius"/>
    </source>
</evidence>
<feature type="transmembrane region" description="Helical" evidence="2">
    <location>
        <begin position="882"/>
        <end position="904"/>
    </location>
</feature>
<name>A0A2S5B447_9BASI</name>
<evidence type="ECO:0000313" key="5">
    <source>
        <dbReference type="EMBL" id="POY71554.1"/>
    </source>
</evidence>